<dbReference type="OrthoDB" id="374821at2157"/>
<keyword evidence="1" id="KW-0812">Transmembrane</keyword>
<evidence type="ECO:0000313" key="2">
    <source>
        <dbReference type="EMBL" id="EMA42017.1"/>
    </source>
</evidence>
<accession>M0M890</accession>
<keyword evidence="1" id="KW-1133">Transmembrane helix</keyword>
<dbReference type="RefSeq" id="WP_007689738.1">
    <property type="nucleotide sequence ID" value="NZ_AJRK01000420.1"/>
</dbReference>
<comment type="caution">
    <text evidence="2">The sequence shown here is derived from an EMBL/GenBank/DDBJ whole genome shotgun (WGS) entry which is preliminary data.</text>
</comment>
<gene>
    <name evidence="2" type="ORF">C447_00465</name>
</gene>
<dbReference type="EMBL" id="AOMB01000003">
    <property type="protein sequence ID" value="EMA42017.1"/>
    <property type="molecule type" value="Genomic_DNA"/>
</dbReference>
<feature type="transmembrane region" description="Helical" evidence="1">
    <location>
        <begin position="12"/>
        <end position="36"/>
    </location>
</feature>
<organism evidence="2 3">
    <name type="scientific">Halococcus hamelinensis 100A6</name>
    <dbReference type="NCBI Taxonomy" id="1132509"/>
    <lineage>
        <taxon>Archaea</taxon>
        <taxon>Methanobacteriati</taxon>
        <taxon>Methanobacteriota</taxon>
        <taxon>Stenosarchaea group</taxon>
        <taxon>Halobacteria</taxon>
        <taxon>Halobacteriales</taxon>
        <taxon>Halococcaceae</taxon>
        <taxon>Halococcus</taxon>
    </lineage>
</organism>
<dbReference type="PATRIC" id="fig|1132509.6.peg.112"/>
<protein>
    <submittedName>
        <fullName evidence="2">Uncharacterized protein</fullName>
    </submittedName>
</protein>
<proteinExistence type="predicted"/>
<name>M0M890_9EURY</name>
<reference evidence="2 3" key="1">
    <citation type="journal article" date="2014" name="PLoS Genet.">
        <title>Phylogenetically driven sequencing of extremely halophilic archaea reveals strategies for static and dynamic osmo-response.</title>
        <authorList>
            <person name="Becker E.A."/>
            <person name="Seitzer P.M."/>
            <person name="Tritt A."/>
            <person name="Larsen D."/>
            <person name="Krusor M."/>
            <person name="Yao A.I."/>
            <person name="Wu D."/>
            <person name="Madern D."/>
            <person name="Eisen J.A."/>
            <person name="Darling A.E."/>
            <person name="Facciotti M.T."/>
        </authorList>
    </citation>
    <scope>NUCLEOTIDE SEQUENCE [LARGE SCALE GENOMIC DNA]</scope>
    <source>
        <strain evidence="2 3">100A6</strain>
    </source>
</reference>
<keyword evidence="1" id="KW-0472">Membrane</keyword>
<evidence type="ECO:0000256" key="1">
    <source>
        <dbReference type="SAM" id="Phobius"/>
    </source>
</evidence>
<feature type="transmembrane region" description="Helical" evidence="1">
    <location>
        <begin position="42"/>
        <end position="63"/>
    </location>
</feature>
<dbReference type="Proteomes" id="UP000011566">
    <property type="component" value="Unassembled WGS sequence"/>
</dbReference>
<dbReference type="AlphaFoldDB" id="M0M890"/>
<evidence type="ECO:0000313" key="3">
    <source>
        <dbReference type="Proteomes" id="UP000011566"/>
    </source>
</evidence>
<sequence length="100" mass="10858">MSETIDRLPIPRLYLGLAPILLVGVVYTLAGVVAFLTNTEPAYGWMIPVFGVLFLGISGHKLYTTSPDDDSVADYWIVLQYFFAVVLLVSYASGAGLISL</sequence>
<feature type="transmembrane region" description="Helical" evidence="1">
    <location>
        <begin position="75"/>
        <end position="98"/>
    </location>
</feature>
<keyword evidence="3" id="KW-1185">Reference proteome</keyword>